<evidence type="ECO:0000313" key="7">
    <source>
        <dbReference type="Proteomes" id="UP000198893"/>
    </source>
</evidence>
<dbReference type="Proteomes" id="UP000198893">
    <property type="component" value="Unassembled WGS sequence"/>
</dbReference>
<dbReference type="PROSITE" id="PS00785">
    <property type="entry name" value="5_NUCLEOTIDASE_1"/>
    <property type="match status" value="1"/>
</dbReference>
<dbReference type="PROSITE" id="PS00786">
    <property type="entry name" value="5_NUCLEOTIDASE_2"/>
    <property type="match status" value="1"/>
</dbReference>
<keyword evidence="3" id="KW-0378">Hydrolase</keyword>
<reference evidence="6 7" key="1">
    <citation type="submission" date="2016-10" db="EMBL/GenBank/DDBJ databases">
        <authorList>
            <person name="de Groot N.N."/>
        </authorList>
    </citation>
    <scope>NUCLEOTIDE SEQUENCE [LARGE SCALE GENOMIC DNA]</scope>
    <source>
        <strain evidence="6 7">DSM 27842</strain>
    </source>
</reference>
<dbReference type="GO" id="GO:0016788">
    <property type="term" value="F:hydrolase activity, acting on ester bonds"/>
    <property type="evidence" value="ECO:0007669"/>
    <property type="project" value="InterPro"/>
</dbReference>
<dbReference type="AlphaFoldDB" id="A0A1H8V4G4"/>
<dbReference type="GO" id="GO:0046872">
    <property type="term" value="F:metal ion binding"/>
    <property type="evidence" value="ECO:0007669"/>
    <property type="project" value="InterPro"/>
</dbReference>
<feature type="domain" description="5'-Nucleotidase C-terminal" evidence="5">
    <location>
        <begin position="371"/>
        <end position="550"/>
    </location>
</feature>
<dbReference type="InterPro" id="IPR029052">
    <property type="entry name" value="Metallo-depent_PP-like"/>
</dbReference>
<dbReference type="SUPFAM" id="SSF55816">
    <property type="entry name" value="5'-nucleotidase (syn. UDP-sugar hydrolase), C-terminal domain"/>
    <property type="match status" value="1"/>
</dbReference>
<organism evidence="6 7">
    <name type="scientific">Salinihabitans flavidus</name>
    <dbReference type="NCBI Taxonomy" id="569882"/>
    <lineage>
        <taxon>Bacteria</taxon>
        <taxon>Pseudomonadati</taxon>
        <taxon>Pseudomonadota</taxon>
        <taxon>Alphaproteobacteria</taxon>
        <taxon>Rhodobacterales</taxon>
        <taxon>Roseobacteraceae</taxon>
        <taxon>Salinihabitans</taxon>
    </lineage>
</organism>
<dbReference type="InterPro" id="IPR006179">
    <property type="entry name" value="5_nucleotidase/apyrase"/>
</dbReference>
<dbReference type="RefSeq" id="WP_245729516.1">
    <property type="nucleotide sequence ID" value="NZ_FODS01000025.1"/>
</dbReference>
<evidence type="ECO:0000259" key="5">
    <source>
        <dbReference type="Pfam" id="PF02872"/>
    </source>
</evidence>
<name>A0A1H8V4G4_9RHOB</name>
<dbReference type="Gene3D" id="3.60.21.10">
    <property type="match status" value="1"/>
</dbReference>
<dbReference type="NCBIfam" id="NF006938">
    <property type="entry name" value="PRK09420.1"/>
    <property type="match status" value="1"/>
</dbReference>
<dbReference type="InterPro" id="IPR006146">
    <property type="entry name" value="5'-Nucleotdase_CS"/>
</dbReference>
<dbReference type="Pfam" id="PF02872">
    <property type="entry name" value="5_nucleotid_C"/>
    <property type="match status" value="1"/>
</dbReference>
<dbReference type="Pfam" id="PF00149">
    <property type="entry name" value="Metallophos"/>
    <property type="match status" value="1"/>
</dbReference>
<dbReference type="GO" id="GO:0000166">
    <property type="term" value="F:nucleotide binding"/>
    <property type="evidence" value="ECO:0007669"/>
    <property type="project" value="UniProtKB-KW"/>
</dbReference>
<dbReference type="PANTHER" id="PTHR11575">
    <property type="entry name" value="5'-NUCLEOTIDASE-RELATED"/>
    <property type="match status" value="1"/>
</dbReference>
<dbReference type="STRING" id="569882.SAMN04490248_12519"/>
<evidence type="ECO:0000313" key="6">
    <source>
        <dbReference type="EMBL" id="SEP10286.1"/>
    </source>
</evidence>
<accession>A0A1H8V4G4</accession>
<dbReference type="InterPro" id="IPR036907">
    <property type="entry name" value="5'-Nucleotdase_C_sf"/>
</dbReference>
<dbReference type="InterPro" id="IPR004843">
    <property type="entry name" value="Calcineurin-like_PHP"/>
</dbReference>
<keyword evidence="7" id="KW-1185">Reference proteome</keyword>
<gene>
    <name evidence="6" type="ORF">SAMN04490248_12519</name>
</gene>
<dbReference type="SUPFAM" id="SSF56300">
    <property type="entry name" value="Metallo-dependent phosphatases"/>
    <property type="match status" value="1"/>
</dbReference>
<keyword evidence="2" id="KW-0732">Signal</keyword>
<dbReference type="Gene3D" id="3.90.780.10">
    <property type="entry name" value="5'-Nucleotidase, C-terminal domain"/>
    <property type="match status" value="1"/>
</dbReference>
<dbReference type="GO" id="GO:0030288">
    <property type="term" value="C:outer membrane-bounded periplasmic space"/>
    <property type="evidence" value="ECO:0007669"/>
    <property type="project" value="TreeGrafter"/>
</dbReference>
<proteinExistence type="inferred from homology"/>
<dbReference type="EMBL" id="FODS01000025">
    <property type="protein sequence ID" value="SEP10286.1"/>
    <property type="molecule type" value="Genomic_DNA"/>
</dbReference>
<dbReference type="PRINTS" id="PR01607">
    <property type="entry name" value="APYRASEFAMLY"/>
</dbReference>
<evidence type="ECO:0000256" key="2">
    <source>
        <dbReference type="ARBA" id="ARBA00022729"/>
    </source>
</evidence>
<evidence type="ECO:0000256" key="1">
    <source>
        <dbReference type="ARBA" id="ARBA00006654"/>
    </source>
</evidence>
<dbReference type="PANTHER" id="PTHR11575:SF6">
    <property type="entry name" value="2',3'-CYCLIC-NUCLEOTIDE 2'-PHOSPHODIESTERASE_3'-NUCLEOTIDASE"/>
    <property type="match status" value="1"/>
</dbReference>
<comment type="similarity">
    <text evidence="1 3">Belongs to the 5'-nucleotidase family.</text>
</comment>
<dbReference type="InterPro" id="IPR008334">
    <property type="entry name" value="5'-Nucleotdase_C"/>
</dbReference>
<sequence>MKRGKTLTLHPFKDATTDPSHVHLRVLATSDIHGHLLGYDYFHDRPSLSVGLSRVATLIRRERTGCRNSLLFDNGDFLQGTPLTDLAARQEDHAPHPVLRAMRVLGYDAVALGNHEFNHGLDLLDAFIANAPFPMLCANIRPLPGRSGLSGLRPHALLRRRLCGLDGKMHDIRIGVFGVLPPQVLDWDAAILGGQVQARDILAAARDAVSALRDRGADLVIALCHSGIGPETPAADMENAAVPLAAIDGVDAVIAGHLHDVFPGPHWPKRDVIDPATGLIHGVPMVMPGFGGSHLARIDLLLAHDPDRGWQIRKARADALPVHETDSRASTPEDPTLCAEVAATHGAVLADIRRPVGTMPRPVHSYFSLVADDAALHLIAEAQRRHVEAMLAGSPLADLPILSAAAPMKCGGRGGPENFTDVPSGEIALRHIADMQHFPNEVSALRLTGAELADWLEMSAGLFRQIYPDRPDQMLHDPAFPSYNFDVIHGVCYEIDVTAPPRYERDGRLRDPGARRVVNLRHEGRPVAPDAIFILATNSFRAAGGGRFPHAGGRHVILSDRARIRDLLCDQVAKGESTWAGAPGGWSLRPVPGASVLFDTGPIARERRIHLPHLPLEEVGPAPGGFVRFRLHLDRNGRPHGLASPAAPDYIAG</sequence>
<keyword evidence="3" id="KW-0547">Nucleotide-binding</keyword>
<evidence type="ECO:0000259" key="4">
    <source>
        <dbReference type="Pfam" id="PF00149"/>
    </source>
</evidence>
<evidence type="ECO:0000256" key="3">
    <source>
        <dbReference type="RuleBase" id="RU362119"/>
    </source>
</evidence>
<protein>
    <submittedName>
        <fullName evidence="6">2',3'-cyclic-nucleotide 2'-phosphodiesterase / 3'-nucleotidase</fullName>
    </submittedName>
</protein>
<dbReference type="GO" id="GO:0009166">
    <property type="term" value="P:nucleotide catabolic process"/>
    <property type="evidence" value="ECO:0007669"/>
    <property type="project" value="InterPro"/>
</dbReference>
<feature type="domain" description="Calcineurin-like phosphoesterase" evidence="4">
    <location>
        <begin position="24"/>
        <end position="259"/>
    </location>
</feature>